<evidence type="ECO:0000313" key="2">
    <source>
        <dbReference type="EMBL" id="GEO86502.1"/>
    </source>
</evidence>
<dbReference type="GO" id="GO:0030170">
    <property type="term" value="F:pyridoxal phosphate binding"/>
    <property type="evidence" value="ECO:0007669"/>
    <property type="project" value="InterPro"/>
</dbReference>
<dbReference type="Pfam" id="PF03475">
    <property type="entry name" value="YiiM_3-alpha"/>
    <property type="match status" value="1"/>
</dbReference>
<dbReference type="SUPFAM" id="SSF50800">
    <property type="entry name" value="PK beta-barrel domain-like"/>
    <property type="match status" value="1"/>
</dbReference>
<name>A0A512HM18_9HYPH</name>
<dbReference type="InterPro" id="IPR052353">
    <property type="entry name" value="Benzoxazolinone_Detox_Enz"/>
</dbReference>
<dbReference type="GO" id="GO:0003824">
    <property type="term" value="F:catalytic activity"/>
    <property type="evidence" value="ECO:0007669"/>
    <property type="project" value="InterPro"/>
</dbReference>
<dbReference type="PROSITE" id="PS51340">
    <property type="entry name" value="MOSC"/>
    <property type="match status" value="1"/>
</dbReference>
<accession>A0A512HM18</accession>
<dbReference type="InterPro" id="IPR011037">
    <property type="entry name" value="Pyrv_Knase-like_insert_dom_sf"/>
</dbReference>
<dbReference type="InterPro" id="IPR005302">
    <property type="entry name" value="MoCF_Sase_C"/>
</dbReference>
<reference evidence="2 3" key="1">
    <citation type="submission" date="2019-07" db="EMBL/GenBank/DDBJ databases">
        <title>Whole genome shotgun sequence of Rhizobium naphthalenivorans NBRC 107585.</title>
        <authorList>
            <person name="Hosoyama A."/>
            <person name="Uohara A."/>
            <person name="Ohji S."/>
            <person name="Ichikawa N."/>
        </authorList>
    </citation>
    <scope>NUCLEOTIDE SEQUENCE [LARGE SCALE GENOMIC DNA]</scope>
    <source>
        <strain evidence="2 3">NBRC 107585</strain>
    </source>
</reference>
<keyword evidence="3" id="KW-1185">Reference proteome</keyword>
<dbReference type="PANTHER" id="PTHR30212">
    <property type="entry name" value="PROTEIN YIIM"/>
    <property type="match status" value="1"/>
</dbReference>
<dbReference type="GO" id="GO:0030151">
    <property type="term" value="F:molybdenum ion binding"/>
    <property type="evidence" value="ECO:0007669"/>
    <property type="project" value="InterPro"/>
</dbReference>
<evidence type="ECO:0000259" key="1">
    <source>
        <dbReference type="PROSITE" id="PS51340"/>
    </source>
</evidence>
<dbReference type="Proteomes" id="UP000321717">
    <property type="component" value="Unassembled WGS sequence"/>
</dbReference>
<dbReference type="Gene3D" id="2.40.33.20">
    <property type="entry name" value="PK beta-barrel domain-like"/>
    <property type="match status" value="1"/>
</dbReference>
<organism evidence="2 3">
    <name type="scientific">Ciceribacter naphthalenivorans</name>
    <dbReference type="NCBI Taxonomy" id="1118451"/>
    <lineage>
        <taxon>Bacteria</taxon>
        <taxon>Pseudomonadati</taxon>
        <taxon>Pseudomonadota</taxon>
        <taxon>Alphaproteobacteria</taxon>
        <taxon>Hyphomicrobiales</taxon>
        <taxon>Rhizobiaceae</taxon>
        <taxon>Ciceribacter</taxon>
    </lineage>
</organism>
<dbReference type="InterPro" id="IPR005163">
    <property type="entry name" value="Tri_helical_YiiM-like"/>
</dbReference>
<dbReference type="EMBL" id="BJZP01000020">
    <property type="protein sequence ID" value="GEO86502.1"/>
    <property type="molecule type" value="Genomic_DNA"/>
</dbReference>
<evidence type="ECO:0000313" key="3">
    <source>
        <dbReference type="Proteomes" id="UP000321717"/>
    </source>
</evidence>
<dbReference type="AlphaFoldDB" id="A0A512HM18"/>
<protein>
    <submittedName>
        <fullName evidence="2">Molybdenum cofactor sulfurase</fullName>
    </submittedName>
</protein>
<dbReference type="PANTHER" id="PTHR30212:SF2">
    <property type="entry name" value="PROTEIN YIIM"/>
    <property type="match status" value="1"/>
</dbReference>
<feature type="domain" description="MOSC" evidence="1">
    <location>
        <begin position="51"/>
        <end position="188"/>
    </location>
</feature>
<comment type="caution">
    <text evidence="2">The sequence shown here is derived from an EMBL/GenBank/DDBJ whole genome shotgun (WGS) entry which is preliminary data.</text>
</comment>
<proteinExistence type="predicted"/>
<dbReference type="Pfam" id="PF03473">
    <property type="entry name" value="MOSC"/>
    <property type="match status" value="1"/>
</dbReference>
<gene>
    <name evidence="2" type="ORF">RNA01_34340</name>
</gene>
<sequence length="255" mass="28288">MQVSAKPTVRLHMTGETELPTRIRQFAIAEVRIGRAKPFGPGTARSAIDKHSVTTPLLASALGLVGDEQADLRHHGGADKAIHAYSATHYPKWAQDLPEAADQFRTGGFGENLVVEGATEADLCLGDRWRIGSTLLEVSQGRQPCWKLNIRFEVPDMARRVQTTGRTGWYFRVVEPDQIKAGDHASLEERPAPDWPLTRVTDLFYNDKLNRPALTAFAALSGLPESWRNLAERRLQSGEVEDWGSRLNAPREAIS</sequence>